<dbReference type="SUPFAM" id="SSF53706">
    <property type="entry name" value="Formate dehydrogenase/DMSO reductase, domains 1-3"/>
    <property type="match status" value="1"/>
</dbReference>
<comment type="caution">
    <text evidence="7">The sequence shown here is derived from an EMBL/GenBank/DDBJ whole genome shotgun (WGS) entry which is preliminary data.</text>
</comment>
<dbReference type="GO" id="GO:0016020">
    <property type="term" value="C:membrane"/>
    <property type="evidence" value="ECO:0007669"/>
    <property type="project" value="TreeGrafter"/>
</dbReference>
<dbReference type="Pfam" id="PF04879">
    <property type="entry name" value="Molybdop_Fe4S4"/>
    <property type="match status" value="1"/>
</dbReference>
<dbReference type="InterPro" id="IPR006657">
    <property type="entry name" value="MoPterin_dinucl-bd_dom"/>
</dbReference>
<dbReference type="GO" id="GO:0043546">
    <property type="term" value="F:molybdopterin cofactor binding"/>
    <property type="evidence" value="ECO:0007669"/>
    <property type="project" value="InterPro"/>
</dbReference>
<evidence type="ECO:0000259" key="6">
    <source>
        <dbReference type="PROSITE" id="PS51669"/>
    </source>
</evidence>
<evidence type="ECO:0000256" key="1">
    <source>
        <dbReference type="ARBA" id="ARBA00022485"/>
    </source>
</evidence>
<evidence type="ECO:0000256" key="5">
    <source>
        <dbReference type="ARBA" id="ARBA00023014"/>
    </source>
</evidence>
<name>A0A0J6VWC2_9MYCO</name>
<dbReference type="Gene3D" id="3.40.50.740">
    <property type="match status" value="1"/>
</dbReference>
<dbReference type="InterPro" id="IPR006963">
    <property type="entry name" value="Mopterin_OxRdtase_4Fe-4S_dom"/>
</dbReference>
<sequence>MSGPRERMVVSAALLIRERGAHSTAIADVLAHSGAPRGSAYHYFPGGRTQLLCEAVDYAAEYMTTKLDASPSCLDALDELFRGYRQQLQHSDFRAGCPVVAVAVEAGDPDKPEQSAPVLARAAAAFARWREAIAARMRADGIDPQRAEDLAVFTLSAFEGALVLARAARDLDPLDRVHAQLRSLIGDQIPPKETDLTMTDTATDWQPTACILCECNCGIVVQVEDRRLARIRGDKNHPASQGYTCNKALRLDHYQNDRNRLTSPLRRRPDGTYEEIDWDTAISEIAAGFRAIADTHGGDKILYYGGGGQGNHLGGAYSGAFLKALGSHHRSNALAQEKTGEHWVDAHFYGNHTRGEFEHAEVSVFVGKNPWMSQSFPRARVVLNEIAKDPARSMIVIDPVITDTAAMADFHLRVRPGTDAWCLAALAAVLVQENLCDEAFLAEHVTGADAVREVLAEVPVVDYAQRCGVAEGLLRAAARRIGGAASVAVFEDLGVQQSVNSTLCSYLNKMLWILTGNFAKPGSQHLHSSFAPLFRPGGVGRSPVTGAPIIGGLMPSNVVPEEILTDHPDRFRGLIVESSNPAHSVADSGAVRAAFESLELLVVIDVAMTETARLAHYVLPAASQFEKAEATFFNLEFPHNTFHLRHPVMEPLAGTLPEPEIWARLMRELDVVDEAELAPLRRAAEAGRDEFTAAFLAAVGANPGLGKVLPFVLYETLGPTLPDGLSGAAALWGLAQKTAMTYPEAVRRAGHADGNALFDAILAGRSGVTFTVHEYEDDFALITHPDRRIAIEMPEMLADIRALAEAPAGLTTPEYPIVLSAGERRAYTANDIIRDPSWRKRDADGALRVSVEDAEALGLTDGGRARISTAAGTAEATVEISDAMLPGHASLPNGFGVDFVGDDGRARVPGVAPNALTSTGWRDAYAGTPLHKHVPARIEAVEAVALAT</sequence>
<evidence type="ECO:0000256" key="2">
    <source>
        <dbReference type="ARBA" id="ARBA00022723"/>
    </source>
</evidence>
<dbReference type="InterPro" id="IPR036271">
    <property type="entry name" value="Tet_transcr_reg_TetR-rel_C_sf"/>
</dbReference>
<keyword evidence="4" id="KW-0408">Iron</keyword>
<keyword evidence="1" id="KW-0004">4Fe-4S</keyword>
<keyword evidence="2" id="KW-0479">Metal-binding</keyword>
<dbReference type="SMR" id="A0A0J6VWC2"/>
<organism evidence="7 8">
    <name type="scientific">Mycolicibacterium chlorophenolicum</name>
    <dbReference type="NCBI Taxonomy" id="37916"/>
    <lineage>
        <taxon>Bacteria</taxon>
        <taxon>Bacillati</taxon>
        <taxon>Actinomycetota</taxon>
        <taxon>Actinomycetes</taxon>
        <taxon>Mycobacteriales</taxon>
        <taxon>Mycobacteriaceae</taxon>
        <taxon>Mycolicibacterium</taxon>
    </lineage>
</organism>
<dbReference type="SUPFAM" id="SSF48498">
    <property type="entry name" value="Tetracyclin repressor-like, C-terminal domain"/>
    <property type="match status" value="1"/>
</dbReference>
<dbReference type="Gene3D" id="1.10.357.10">
    <property type="entry name" value="Tetracycline Repressor, domain 2"/>
    <property type="match status" value="1"/>
</dbReference>
<dbReference type="InterPro" id="IPR050123">
    <property type="entry name" value="Prok_molybdopt-oxidoreductase"/>
</dbReference>
<dbReference type="Pfam" id="PF00384">
    <property type="entry name" value="Molybdopterin"/>
    <property type="match status" value="1"/>
</dbReference>
<dbReference type="EC" id="1.1.99.33" evidence="7"/>
<dbReference type="PANTHER" id="PTHR43105">
    <property type="entry name" value="RESPIRATORY NITRATE REDUCTASE"/>
    <property type="match status" value="1"/>
</dbReference>
<dbReference type="AlphaFoldDB" id="A0A0J6VWC2"/>
<dbReference type="InterPro" id="IPR006656">
    <property type="entry name" value="Mopterin_OxRdtase"/>
</dbReference>
<dbReference type="GO" id="GO:0046872">
    <property type="term" value="F:metal ion binding"/>
    <property type="evidence" value="ECO:0007669"/>
    <property type="project" value="UniProtKB-KW"/>
</dbReference>
<dbReference type="InterPro" id="IPR009010">
    <property type="entry name" value="Asp_de-COase-like_dom_sf"/>
</dbReference>
<accession>A0A0J6VWC2</accession>
<dbReference type="STRING" id="37916.MCHLDSM_03615"/>
<dbReference type="SUPFAM" id="SSF46689">
    <property type="entry name" value="Homeodomain-like"/>
    <property type="match status" value="1"/>
</dbReference>
<keyword evidence="8" id="KW-1185">Reference proteome</keyword>
<dbReference type="Pfam" id="PF21993">
    <property type="entry name" value="TetR_C_13_2"/>
    <property type="match status" value="1"/>
</dbReference>
<dbReference type="PATRIC" id="fig|37916.4.peg.3549"/>
<reference evidence="7 8" key="1">
    <citation type="journal article" date="2015" name="Genome Biol. Evol.">
        <title>Characterization of Three Mycobacterium spp. with Potential Use in Bioremediation by Genome Sequencing and Comparative Genomics.</title>
        <authorList>
            <person name="Das S."/>
            <person name="Pettersson B.M."/>
            <person name="Behra P.R."/>
            <person name="Ramesh M."/>
            <person name="Dasgupta S."/>
            <person name="Bhattacharya A."/>
            <person name="Kirsebom L.A."/>
        </authorList>
    </citation>
    <scope>NUCLEOTIDE SEQUENCE [LARGE SCALE GENOMIC DNA]</scope>
    <source>
        <strain evidence="7 8">DSM 43826</strain>
    </source>
</reference>
<feature type="domain" description="4Fe-4S Mo/W bis-MGD-type" evidence="6">
    <location>
        <begin position="203"/>
        <end position="259"/>
    </location>
</feature>
<dbReference type="PANTHER" id="PTHR43105:SF9">
    <property type="entry name" value="NADPH-FE(3+) OXIDOREDUCTASE SUBUNIT ALPHA"/>
    <property type="match status" value="1"/>
</dbReference>
<dbReference type="EMBL" id="JYNL01000030">
    <property type="protein sequence ID" value="KMO75395.1"/>
    <property type="molecule type" value="Genomic_DNA"/>
</dbReference>
<dbReference type="PROSITE" id="PS51669">
    <property type="entry name" value="4FE4S_MOW_BIS_MGD"/>
    <property type="match status" value="1"/>
</dbReference>
<protein>
    <submittedName>
        <fullName evidence="7">Formate dehydrogenase H</fullName>
        <ecNumber evidence="7">1.1.99.33</ecNumber>
    </submittedName>
</protein>
<keyword evidence="3 7" id="KW-0560">Oxidoreductase</keyword>
<evidence type="ECO:0000256" key="3">
    <source>
        <dbReference type="ARBA" id="ARBA00023002"/>
    </source>
</evidence>
<dbReference type="Gene3D" id="3.40.228.10">
    <property type="entry name" value="Dimethylsulfoxide Reductase, domain 2"/>
    <property type="match status" value="1"/>
</dbReference>
<dbReference type="InterPro" id="IPR009057">
    <property type="entry name" value="Homeodomain-like_sf"/>
</dbReference>
<dbReference type="SUPFAM" id="SSF50692">
    <property type="entry name" value="ADC-like"/>
    <property type="match status" value="1"/>
</dbReference>
<dbReference type="Pfam" id="PF01568">
    <property type="entry name" value="Molydop_binding"/>
    <property type="match status" value="1"/>
</dbReference>
<proteinExistence type="predicted"/>
<dbReference type="GO" id="GO:0016491">
    <property type="term" value="F:oxidoreductase activity"/>
    <property type="evidence" value="ECO:0007669"/>
    <property type="project" value="UniProtKB-KW"/>
</dbReference>
<dbReference type="Proteomes" id="UP000036513">
    <property type="component" value="Unassembled WGS sequence"/>
</dbReference>
<evidence type="ECO:0000313" key="7">
    <source>
        <dbReference type="EMBL" id="KMO75395.1"/>
    </source>
</evidence>
<dbReference type="Gene3D" id="2.20.25.90">
    <property type="entry name" value="ADC-like domains"/>
    <property type="match status" value="1"/>
</dbReference>
<dbReference type="GO" id="GO:0051539">
    <property type="term" value="F:4 iron, 4 sulfur cluster binding"/>
    <property type="evidence" value="ECO:0007669"/>
    <property type="project" value="UniProtKB-KW"/>
</dbReference>
<dbReference type="Gene3D" id="3.30.2070.10">
    <property type="entry name" value="Formate dehydrogenase/DMSO reductase"/>
    <property type="match status" value="1"/>
</dbReference>
<evidence type="ECO:0000256" key="4">
    <source>
        <dbReference type="ARBA" id="ARBA00023004"/>
    </source>
</evidence>
<keyword evidence="5" id="KW-0411">Iron-sulfur</keyword>
<dbReference type="Gene3D" id="2.40.40.20">
    <property type="match status" value="1"/>
</dbReference>
<dbReference type="InterPro" id="IPR054156">
    <property type="entry name" value="YxaF_TetR_C"/>
</dbReference>
<dbReference type="SMART" id="SM00926">
    <property type="entry name" value="Molybdop_Fe4S4"/>
    <property type="match status" value="1"/>
</dbReference>
<gene>
    <name evidence="7" type="primary">fdhF_2</name>
    <name evidence="7" type="ORF">MCHLDSM_03615</name>
</gene>
<evidence type="ECO:0000313" key="8">
    <source>
        <dbReference type="Proteomes" id="UP000036513"/>
    </source>
</evidence>